<evidence type="ECO:0000256" key="3">
    <source>
        <dbReference type="ARBA" id="ARBA00005097"/>
    </source>
</evidence>
<dbReference type="Pfam" id="PF02774">
    <property type="entry name" value="Semialdhyde_dhC"/>
    <property type="match status" value="1"/>
</dbReference>
<evidence type="ECO:0000259" key="17">
    <source>
        <dbReference type="SMART" id="SM00859"/>
    </source>
</evidence>
<evidence type="ECO:0000256" key="9">
    <source>
        <dbReference type="ARBA" id="ARBA00022857"/>
    </source>
</evidence>
<evidence type="ECO:0000256" key="5">
    <source>
        <dbReference type="ARBA" id="ARBA00011738"/>
    </source>
</evidence>
<dbReference type="HAMAP" id="MF_02121">
    <property type="entry name" value="ASADH"/>
    <property type="match status" value="1"/>
</dbReference>
<comment type="pathway">
    <text evidence="2 15">Amino-acid biosynthesis; L-lysine biosynthesis via DAP pathway; (S)-tetrahydrodipicolinate from L-aspartate: step 2/4.</text>
</comment>
<dbReference type="AlphaFoldDB" id="A0A0F0CNY7"/>
<comment type="caution">
    <text evidence="15">Lacks conserved residue(s) required for the propagation of feature annotation.</text>
</comment>
<dbReference type="Proteomes" id="UP000033428">
    <property type="component" value="Unassembled WGS sequence"/>
</dbReference>
<dbReference type="InterPro" id="IPR005986">
    <property type="entry name" value="Asp_semialdehyde_DH_beta"/>
</dbReference>
<dbReference type="GO" id="GO:0009097">
    <property type="term" value="P:isoleucine biosynthetic process"/>
    <property type="evidence" value="ECO:0007669"/>
    <property type="project" value="UniProtKB-UniRule"/>
</dbReference>
<dbReference type="Pfam" id="PF01118">
    <property type="entry name" value="Semialdhyde_dh"/>
    <property type="match status" value="1"/>
</dbReference>
<comment type="similarity">
    <text evidence="4 15">Belongs to the aspartate-semialdehyde dehydrogenase family.</text>
</comment>
<proteinExistence type="inferred from homology"/>
<keyword evidence="19" id="KW-1185">Reference proteome</keyword>
<sequence length="348" mass="38798">MFKKKNKYNVAVMGATGAVGRCFLSILSERKFPIDELRLLASERSQNKKVIFNGKEISVQVLNQNSFSGIDIVLASAGAARSKEFLPYAAKAGAVCIDNSSAFRMDRDVPLVVPEVNPHVIKENKGIIANPNCSTIQMVVPLKAIHKVAGIKRVVVSTYQSVSGAGQNNIQEMENETKSLSAKASHYEIGKHCVAKEEIKYFNYQIAYNLIPRIDVFTENGYTKEEIKMINETRKIMEIPNLKITATCVRVPVFYCHSESVNIETEKKLKREDVISILKNTQGVVVVDDIALDRYPMPLDIEGKDEVFVGRIREDESVDNGINLWVVADNLRKGAALNAVQIAEYMIK</sequence>
<evidence type="ECO:0000256" key="16">
    <source>
        <dbReference type="PIRSR" id="PIRSR000148-1"/>
    </source>
</evidence>
<dbReference type="UniPathway" id="UPA00051">
    <property type="reaction ID" value="UER00464"/>
</dbReference>
<feature type="active site" description="Acyl-thioester intermediate" evidence="15 16">
    <location>
        <position position="133"/>
    </location>
</feature>
<keyword evidence="11 15" id="KW-0560">Oxidoreductase</keyword>
<dbReference type="GO" id="GO:0046983">
    <property type="term" value="F:protein dimerization activity"/>
    <property type="evidence" value="ECO:0007669"/>
    <property type="project" value="InterPro"/>
</dbReference>
<comment type="caution">
    <text evidence="18">The sequence shown here is derived from an EMBL/GenBank/DDBJ whole genome shotgun (WGS) entry which is preliminary data.</text>
</comment>
<feature type="domain" description="Semialdehyde dehydrogenase NAD-binding" evidence="17">
    <location>
        <begin position="9"/>
        <end position="124"/>
    </location>
</feature>
<dbReference type="GO" id="GO:0071266">
    <property type="term" value="P:'de novo' L-methionine biosynthetic process"/>
    <property type="evidence" value="ECO:0007669"/>
    <property type="project" value="UniProtKB-UniRule"/>
</dbReference>
<dbReference type="SUPFAM" id="SSF51735">
    <property type="entry name" value="NAD(P)-binding Rossmann-fold domains"/>
    <property type="match status" value="1"/>
</dbReference>
<dbReference type="InterPro" id="IPR012280">
    <property type="entry name" value="Semialdhyde_DH_dimer_dom"/>
</dbReference>
<keyword evidence="12 15" id="KW-0457">Lysine biosynthesis</keyword>
<evidence type="ECO:0000256" key="2">
    <source>
        <dbReference type="ARBA" id="ARBA00005076"/>
    </source>
</evidence>
<dbReference type="UniPathway" id="UPA00034">
    <property type="reaction ID" value="UER00016"/>
</dbReference>
<dbReference type="GO" id="GO:0050661">
    <property type="term" value="F:NADP binding"/>
    <property type="evidence" value="ECO:0007669"/>
    <property type="project" value="UniProtKB-UniRule"/>
</dbReference>
<dbReference type="Gene3D" id="3.40.50.720">
    <property type="entry name" value="NAD(P)-binding Rossmann-like Domain"/>
    <property type="match status" value="1"/>
</dbReference>
<organism evidence="18 19">
    <name type="scientific">Candidatus Omnitrophus magneticus</name>
    <dbReference type="NCBI Taxonomy" id="1609969"/>
    <lineage>
        <taxon>Bacteria</taxon>
        <taxon>Pseudomonadati</taxon>
        <taxon>Candidatus Omnitrophota</taxon>
        <taxon>Candidatus Omnitrophus</taxon>
    </lineage>
</organism>
<comment type="pathway">
    <text evidence="1 15">Amino-acid biosynthesis; L-methionine biosynthesis via de novo pathway; L-homoserine from L-aspartate: step 2/3.</text>
</comment>
<feature type="binding site" evidence="15">
    <location>
        <position position="330"/>
    </location>
    <ligand>
        <name>NADP(+)</name>
        <dbReference type="ChEBI" id="CHEBI:58349"/>
    </ligand>
</feature>
<keyword evidence="7 15" id="KW-0028">Amino-acid biosynthesis</keyword>
<dbReference type="SMART" id="SM00859">
    <property type="entry name" value="Semialdhyde_dh"/>
    <property type="match status" value="1"/>
</dbReference>
<evidence type="ECO:0000256" key="14">
    <source>
        <dbReference type="ARBA" id="ARBA00047891"/>
    </source>
</evidence>
<feature type="binding site" evidence="15">
    <location>
        <position position="250"/>
    </location>
    <ligand>
        <name>substrate</name>
    </ligand>
</feature>
<evidence type="ECO:0000313" key="19">
    <source>
        <dbReference type="Proteomes" id="UP000033428"/>
    </source>
</evidence>
<evidence type="ECO:0000313" key="18">
    <source>
        <dbReference type="EMBL" id="KJJ85058.1"/>
    </source>
</evidence>
<dbReference type="SUPFAM" id="SSF55347">
    <property type="entry name" value="Glyceraldehyde-3-phosphate dehydrogenase-like, C-terminal domain"/>
    <property type="match status" value="1"/>
</dbReference>
<name>A0A0F0CNY7_9BACT</name>
<dbReference type="UniPathway" id="UPA00050">
    <property type="reaction ID" value="UER00463"/>
</dbReference>
<reference evidence="18 19" key="1">
    <citation type="submission" date="2015-02" db="EMBL/GenBank/DDBJ databases">
        <title>Single-cell genomics of uncultivated deep-branching MTB reveals a conserved set of magnetosome genes.</title>
        <authorList>
            <person name="Kolinko S."/>
            <person name="Richter M."/>
            <person name="Glockner F.O."/>
            <person name="Brachmann A."/>
            <person name="Schuler D."/>
        </authorList>
    </citation>
    <scope>NUCLEOTIDE SEQUENCE [LARGE SCALE GENOMIC DNA]</scope>
    <source>
        <strain evidence="18">SKK-01</strain>
    </source>
</reference>
<keyword evidence="8 15" id="KW-0791">Threonine biosynthesis</keyword>
<dbReference type="NCBIfam" id="NF011456">
    <property type="entry name" value="PRK14874.1"/>
    <property type="match status" value="1"/>
</dbReference>
<evidence type="ECO:0000256" key="4">
    <source>
        <dbReference type="ARBA" id="ARBA00010584"/>
    </source>
</evidence>
<dbReference type="NCBIfam" id="TIGR01296">
    <property type="entry name" value="asd_B"/>
    <property type="match status" value="1"/>
</dbReference>
<dbReference type="GO" id="GO:0019877">
    <property type="term" value="P:diaminopimelate biosynthetic process"/>
    <property type="evidence" value="ECO:0007669"/>
    <property type="project" value="UniProtKB-UniRule"/>
</dbReference>
<feature type="binding site" evidence="15">
    <location>
        <position position="104"/>
    </location>
    <ligand>
        <name>phosphate</name>
        <dbReference type="ChEBI" id="CHEBI:43474"/>
    </ligand>
</feature>
<comment type="subunit">
    <text evidence="5 15">Homodimer.</text>
</comment>
<evidence type="ECO:0000256" key="11">
    <source>
        <dbReference type="ARBA" id="ARBA00023002"/>
    </source>
</evidence>
<accession>A0A0F0CNY7</accession>
<evidence type="ECO:0000256" key="13">
    <source>
        <dbReference type="ARBA" id="ARBA00023167"/>
    </source>
</evidence>
<feature type="binding site" evidence="15">
    <location>
        <position position="160"/>
    </location>
    <ligand>
        <name>substrate</name>
    </ligand>
</feature>
<dbReference type="InterPro" id="IPR012080">
    <property type="entry name" value="Asp_semialdehyde_DH"/>
</dbReference>
<comment type="pathway">
    <text evidence="3 15">Amino-acid biosynthesis; L-threonine biosynthesis; L-threonine from L-aspartate: step 2/5.</text>
</comment>
<feature type="active site" description="Proton acceptor" evidence="15 16">
    <location>
        <position position="257"/>
    </location>
</feature>
<dbReference type="EMBL" id="JYNY01000222">
    <property type="protein sequence ID" value="KJJ85058.1"/>
    <property type="molecule type" value="Genomic_DNA"/>
</dbReference>
<evidence type="ECO:0000256" key="6">
    <source>
        <dbReference type="ARBA" id="ARBA00013120"/>
    </source>
</evidence>
<evidence type="ECO:0000256" key="15">
    <source>
        <dbReference type="HAMAP-Rule" id="MF_02121"/>
    </source>
</evidence>
<feature type="binding site" evidence="15">
    <location>
        <begin position="44"/>
        <end position="45"/>
    </location>
    <ligand>
        <name>NADP(+)</name>
        <dbReference type="ChEBI" id="CHEBI:58349"/>
    </ligand>
</feature>
<keyword evidence="9 15" id="KW-0521">NADP</keyword>
<dbReference type="PATRIC" id="fig|1609969.3.peg.1102"/>
<dbReference type="PANTHER" id="PTHR46278">
    <property type="entry name" value="DEHYDROGENASE, PUTATIVE-RELATED"/>
    <property type="match status" value="1"/>
</dbReference>
<dbReference type="InterPro" id="IPR000534">
    <property type="entry name" value="Semialdehyde_DH_NAD-bd"/>
</dbReference>
<dbReference type="CDD" id="cd18131">
    <property type="entry name" value="ASADH_C_bac_euk_like"/>
    <property type="match status" value="1"/>
</dbReference>
<dbReference type="PANTHER" id="PTHR46278:SF2">
    <property type="entry name" value="ASPARTATE-SEMIALDEHYDE DEHYDROGENASE"/>
    <property type="match status" value="1"/>
</dbReference>
<gene>
    <name evidence="15" type="primary">asd</name>
    <name evidence="18" type="ORF">OMAG_001022</name>
</gene>
<feature type="binding site" evidence="15">
    <location>
        <begin position="163"/>
        <end position="164"/>
    </location>
    <ligand>
        <name>NADP(+)</name>
        <dbReference type="ChEBI" id="CHEBI:58349"/>
    </ligand>
</feature>
<dbReference type="PIRSF" id="PIRSF000148">
    <property type="entry name" value="ASA_dh"/>
    <property type="match status" value="1"/>
</dbReference>
<dbReference type="InterPro" id="IPR036291">
    <property type="entry name" value="NAD(P)-bd_dom_sf"/>
</dbReference>
<dbReference type="GO" id="GO:0009088">
    <property type="term" value="P:threonine biosynthetic process"/>
    <property type="evidence" value="ECO:0007669"/>
    <property type="project" value="UniProtKB-UniRule"/>
</dbReference>
<keyword evidence="13 15" id="KW-0486">Methionine biosynthesis</keyword>
<evidence type="ECO:0000256" key="12">
    <source>
        <dbReference type="ARBA" id="ARBA00023154"/>
    </source>
</evidence>
<keyword evidence="10 15" id="KW-0220">Diaminopimelate biosynthesis</keyword>
<evidence type="ECO:0000256" key="1">
    <source>
        <dbReference type="ARBA" id="ARBA00005021"/>
    </source>
</evidence>
<comment type="function">
    <text evidence="15">Catalyzes the NADPH-dependent formation of L-aspartate-semialdehyde (L-ASA) by the reductive dephosphorylation of L-aspartyl-4-phosphate.</text>
</comment>
<comment type="catalytic activity">
    <reaction evidence="14 15">
        <text>L-aspartate 4-semialdehyde + phosphate + NADP(+) = 4-phospho-L-aspartate + NADPH + H(+)</text>
        <dbReference type="Rhea" id="RHEA:24284"/>
        <dbReference type="ChEBI" id="CHEBI:15378"/>
        <dbReference type="ChEBI" id="CHEBI:43474"/>
        <dbReference type="ChEBI" id="CHEBI:57535"/>
        <dbReference type="ChEBI" id="CHEBI:57783"/>
        <dbReference type="ChEBI" id="CHEBI:58349"/>
        <dbReference type="ChEBI" id="CHEBI:537519"/>
        <dbReference type="EC" id="1.2.1.11"/>
    </reaction>
</comment>
<dbReference type="GO" id="GO:0004073">
    <property type="term" value="F:aspartate-semialdehyde dehydrogenase activity"/>
    <property type="evidence" value="ECO:0007669"/>
    <property type="project" value="UniProtKB-UniRule"/>
</dbReference>
<protein>
    <recommendedName>
        <fullName evidence="6 15">Aspartate-semialdehyde dehydrogenase</fullName>
        <shortName evidence="15">ASA dehydrogenase</shortName>
        <shortName evidence="15">ASADH</shortName>
        <ecNumber evidence="6 15">1.2.1.11</ecNumber>
    </recommendedName>
    <alternativeName>
        <fullName evidence="15">Aspartate-beta-semialdehyde dehydrogenase</fullName>
    </alternativeName>
</protein>
<evidence type="ECO:0000256" key="7">
    <source>
        <dbReference type="ARBA" id="ARBA00022605"/>
    </source>
</evidence>
<dbReference type="EC" id="1.2.1.11" evidence="6 15"/>
<feature type="binding site" evidence="15">
    <location>
        <begin position="16"/>
        <end position="19"/>
    </location>
    <ligand>
        <name>NADP(+)</name>
        <dbReference type="ChEBI" id="CHEBI:58349"/>
    </ligand>
</feature>
<dbReference type="Gene3D" id="3.30.360.10">
    <property type="entry name" value="Dihydrodipicolinate Reductase, domain 2"/>
    <property type="match status" value="1"/>
</dbReference>
<evidence type="ECO:0000256" key="8">
    <source>
        <dbReference type="ARBA" id="ARBA00022697"/>
    </source>
</evidence>
<dbReference type="GO" id="GO:0009089">
    <property type="term" value="P:lysine biosynthetic process via diaminopimelate"/>
    <property type="evidence" value="ECO:0007669"/>
    <property type="project" value="UniProtKB-UniRule"/>
</dbReference>
<evidence type="ECO:0000256" key="10">
    <source>
        <dbReference type="ARBA" id="ARBA00022915"/>
    </source>
</evidence>
<dbReference type="GO" id="GO:0051287">
    <property type="term" value="F:NAD binding"/>
    <property type="evidence" value="ECO:0007669"/>
    <property type="project" value="InterPro"/>
</dbReference>
<dbReference type="CDD" id="cd02316">
    <property type="entry name" value="VcASADH2_like_N"/>
    <property type="match status" value="1"/>
</dbReference>